<keyword evidence="3" id="KW-1185">Reference proteome</keyword>
<sequence length="96" mass="9629">MSKEAAPQHAAVSEQPLTPPMPAVSSVSSVPAQPQRGDAPAGLLRQMEAMMAALTADLSQLDADLQSSADRQAAADGADDPGPAGPGPTRPDAASR</sequence>
<evidence type="ECO:0000313" key="2">
    <source>
        <dbReference type="EMBL" id="BAU86684.1"/>
    </source>
</evidence>
<proteinExistence type="predicted"/>
<feature type="region of interest" description="Disordered" evidence="1">
    <location>
        <begin position="1"/>
        <end position="44"/>
    </location>
</feature>
<feature type="compositionally biased region" description="Low complexity" evidence="1">
    <location>
        <begin position="62"/>
        <end position="82"/>
    </location>
</feature>
<name>A0A160P5Z3_STRLU</name>
<organism evidence="2 3">
    <name type="scientific">Streptomyces laurentii</name>
    <dbReference type="NCBI Taxonomy" id="39478"/>
    <lineage>
        <taxon>Bacteria</taxon>
        <taxon>Bacillati</taxon>
        <taxon>Actinomycetota</taxon>
        <taxon>Actinomycetes</taxon>
        <taxon>Kitasatosporales</taxon>
        <taxon>Streptomycetaceae</taxon>
        <taxon>Streptomyces</taxon>
    </lineage>
</organism>
<dbReference type="AlphaFoldDB" id="A0A160P5Z3"/>
<dbReference type="RefSeq" id="WP_359872270.1">
    <property type="nucleotide sequence ID" value="NZ_JBEYHT010000002.1"/>
</dbReference>
<evidence type="ECO:0000256" key="1">
    <source>
        <dbReference type="SAM" id="MobiDB-lite"/>
    </source>
</evidence>
<dbReference type="KEGG" id="slau:SLA_5815"/>
<gene>
    <name evidence="2" type="ORF">SLA_5815</name>
</gene>
<feature type="compositionally biased region" description="Low complexity" evidence="1">
    <location>
        <begin position="23"/>
        <end position="35"/>
    </location>
</feature>
<evidence type="ECO:0000313" key="3">
    <source>
        <dbReference type="Proteomes" id="UP000217676"/>
    </source>
</evidence>
<dbReference type="EMBL" id="AP017424">
    <property type="protein sequence ID" value="BAU86684.1"/>
    <property type="molecule type" value="Genomic_DNA"/>
</dbReference>
<reference evidence="2 3" key="1">
    <citation type="journal article" date="2016" name="Genome Announc.">
        <title>Complete Genome Sequence of Thiostrepton-Producing Streptomyces laurentii ATCC 31255.</title>
        <authorList>
            <person name="Doi K."/>
            <person name="Fujino Y."/>
            <person name="Nagayoshi Y."/>
            <person name="Ohshima T."/>
            <person name="Ogata S."/>
        </authorList>
    </citation>
    <scope>NUCLEOTIDE SEQUENCE [LARGE SCALE GENOMIC DNA]</scope>
    <source>
        <strain evidence="2 3">ATCC 31255</strain>
    </source>
</reference>
<dbReference type="Proteomes" id="UP000217676">
    <property type="component" value="Chromosome"/>
</dbReference>
<accession>A0A160P5Z3</accession>
<feature type="region of interest" description="Disordered" evidence="1">
    <location>
        <begin position="62"/>
        <end position="96"/>
    </location>
</feature>
<protein>
    <submittedName>
        <fullName evidence="2">LPXTG-motif cell wall anchor domain protein</fullName>
    </submittedName>
</protein>